<dbReference type="Proteomes" id="UP000019681">
    <property type="component" value="Unassembled WGS sequence"/>
</dbReference>
<accession>A0A017RXN2</accession>
<reference evidence="2 3" key="1">
    <citation type="journal article" date="2014" name="Genome Announc.">
        <title>Draft Genome Sequence of Fervidicella metallireducens Strain AeBT, an Iron-Reducing Thermoanaerobe from the Great Artesian Basin.</title>
        <authorList>
            <person name="Patel B.K."/>
        </authorList>
    </citation>
    <scope>NUCLEOTIDE SEQUENCE [LARGE SCALE GENOMIC DNA]</scope>
    <source>
        <strain evidence="2 3">AeB</strain>
    </source>
</reference>
<sequence>MAKTLHEILNEDTNRETYDSENIYKNIFVNKVYVDKEANLWFIHLSSYNKISEEHLEKIKILLKNKVKITGEIEFCIDIIDRKKLTLDDLINNSDLIRELIQSCFSSSPAVCSMLQKCKYDIDEKI</sequence>
<dbReference type="AlphaFoldDB" id="A0A017RXN2"/>
<protein>
    <recommendedName>
        <fullName evidence="1">DNA polymerase III PolC-type N-terminal domain-containing protein</fullName>
    </recommendedName>
</protein>
<evidence type="ECO:0000313" key="3">
    <source>
        <dbReference type="Proteomes" id="UP000019681"/>
    </source>
</evidence>
<feature type="domain" description="DNA polymerase III PolC-type N-terminal" evidence="1">
    <location>
        <begin position="21"/>
        <end position="75"/>
    </location>
</feature>
<gene>
    <name evidence="2" type="ORF">Q428_03450</name>
</gene>
<keyword evidence="3" id="KW-1185">Reference proteome</keyword>
<organism evidence="2 3">
    <name type="scientific">Fervidicella metallireducens AeB</name>
    <dbReference type="NCBI Taxonomy" id="1403537"/>
    <lineage>
        <taxon>Bacteria</taxon>
        <taxon>Bacillati</taxon>
        <taxon>Bacillota</taxon>
        <taxon>Clostridia</taxon>
        <taxon>Eubacteriales</taxon>
        <taxon>Clostridiaceae</taxon>
        <taxon>Fervidicella</taxon>
    </lineage>
</organism>
<evidence type="ECO:0000259" key="1">
    <source>
        <dbReference type="Pfam" id="PF14480"/>
    </source>
</evidence>
<proteinExistence type="predicted"/>
<dbReference type="Pfam" id="PF14480">
    <property type="entry name" value="DNA_pol3_a_NI"/>
    <property type="match status" value="1"/>
</dbReference>
<name>A0A017RXN2_9CLOT</name>
<dbReference type="STRING" id="1403537.Q428_03450"/>
<comment type="caution">
    <text evidence="2">The sequence shown here is derived from an EMBL/GenBank/DDBJ whole genome shotgun (WGS) entry which is preliminary data.</text>
</comment>
<dbReference type="InterPro" id="IPR028112">
    <property type="entry name" value="DNA_PolC-type_N_I"/>
</dbReference>
<evidence type="ECO:0000313" key="2">
    <source>
        <dbReference type="EMBL" id="EYE89346.1"/>
    </source>
</evidence>
<dbReference type="EMBL" id="AZQP01000006">
    <property type="protein sequence ID" value="EYE89346.1"/>
    <property type="molecule type" value="Genomic_DNA"/>
</dbReference>